<dbReference type="RefSeq" id="WP_338239276.1">
    <property type="nucleotide sequence ID" value="NZ_BQKE01000004.1"/>
</dbReference>
<evidence type="ECO:0000313" key="2">
    <source>
        <dbReference type="Proteomes" id="UP001310022"/>
    </source>
</evidence>
<dbReference type="PROSITE" id="PS51257">
    <property type="entry name" value="PROKAR_LIPOPROTEIN"/>
    <property type="match status" value="1"/>
</dbReference>
<protein>
    <recommendedName>
        <fullName evidence="3">Lipoprotein</fullName>
    </recommendedName>
</protein>
<evidence type="ECO:0000313" key="1">
    <source>
        <dbReference type="EMBL" id="GJM64194.1"/>
    </source>
</evidence>
<accession>A0AAN5AM99</accession>
<proteinExistence type="predicted"/>
<gene>
    <name evidence="1" type="ORF">PEDI_47460</name>
</gene>
<evidence type="ECO:0008006" key="3">
    <source>
        <dbReference type="Google" id="ProtNLM"/>
    </source>
</evidence>
<reference evidence="1 2" key="1">
    <citation type="submission" date="2021-12" db="EMBL/GenBank/DDBJ databases">
        <title>Genome sequencing of bacteria with rrn-lacking chromosome and rrn-plasmid.</title>
        <authorList>
            <person name="Anda M."/>
            <person name="Iwasaki W."/>
        </authorList>
    </citation>
    <scope>NUCLEOTIDE SEQUENCE [LARGE SCALE GENOMIC DNA]</scope>
    <source>
        <strain evidence="1 2">NBRC 15940</strain>
    </source>
</reference>
<dbReference type="Proteomes" id="UP001310022">
    <property type="component" value="Unassembled WGS sequence"/>
</dbReference>
<dbReference type="AlphaFoldDB" id="A0AAN5AM99"/>
<sequence length="207" mass="24407">MEIRLNNPEEIRKSYRKLIYIFLFSLISCEYKNTHIVKLNGKIIITCVNQDKSSFCVNSVKYYNEFNDEFYLNGNIWDNSTYASPSMEITNRGSLENSIHCQDKLRNRAYFTGGDTYKIDDTNIFFIAFRIKGDGFWVDVSKNKDYVQEINKVDIEDLSYENQCPENIISESYIVLLKGFETETLSKSDVDSLQFKRVYFDRLIRLE</sequence>
<organism evidence="1 2">
    <name type="scientific">Persicobacter diffluens</name>
    <dbReference type="NCBI Taxonomy" id="981"/>
    <lineage>
        <taxon>Bacteria</taxon>
        <taxon>Pseudomonadati</taxon>
        <taxon>Bacteroidota</taxon>
        <taxon>Cytophagia</taxon>
        <taxon>Cytophagales</taxon>
        <taxon>Persicobacteraceae</taxon>
        <taxon>Persicobacter</taxon>
    </lineage>
</organism>
<comment type="caution">
    <text evidence="1">The sequence shown here is derived from an EMBL/GenBank/DDBJ whole genome shotgun (WGS) entry which is preliminary data.</text>
</comment>
<keyword evidence="2" id="KW-1185">Reference proteome</keyword>
<dbReference type="EMBL" id="BQKE01000004">
    <property type="protein sequence ID" value="GJM64194.1"/>
    <property type="molecule type" value="Genomic_DNA"/>
</dbReference>
<name>A0AAN5AM99_9BACT</name>